<comment type="caution">
    <text evidence="1">The sequence shown here is derived from an EMBL/GenBank/DDBJ whole genome shotgun (WGS) entry which is preliminary data.</text>
</comment>
<keyword evidence="2" id="KW-1185">Reference proteome</keyword>
<evidence type="ECO:0000313" key="2">
    <source>
        <dbReference type="Proteomes" id="UP001589608"/>
    </source>
</evidence>
<sequence>MRPILEELRQATGVRLRSTTGGPSRPTATLATSTMTSPVVIGVKRAAADRLRDGGADRRLSWADSAAGRARCGSR</sequence>
<dbReference type="Proteomes" id="UP001589608">
    <property type="component" value="Unassembled WGS sequence"/>
</dbReference>
<reference evidence="1 2" key="1">
    <citation type="submission" date="2024-09" db="EMBL/GenBank/DDBJ databases">
        <authorList>
            <person name="Sun Q."/>
            <person name="Mori K."/>
        </authorList>
    </citation>
    <scope>NUCLEOTIDE SEQUENCE [LARGE SCALE GENOMIC DNA]</scope>
    <source>
        <strain evidence="1 2">JCM 3307</strain>
    </source>
</reference>
<organism evidence="1 2">
    <name type="scientific">Dactylosporangium vinaceum</name>
    <dbReference type="NCBI Taxonomy" id="53362"/>
    <lineage>
        <taxon>Bacteria</taxon>
        <taxon>Bacillati</taxon>
        <taxon>Actinomycetota</taxon>
        <taxon>Actinomycetes</taxon>
        <taxon>Micromonosporales</taxon>
        <taxon>Micromonosporaceae</taxon>
        <taxon>Dactylosporangium</taxon>
    </lineage>
</organism>
<dbReference type="EMBL" id="JBHMCA010000089">
    <property type="protein sequence ID" value="MFB9451298.1"/>
    <property type="molecule type" value="Genomic_DNA"/>
</dbReference>
<name>A0ABV5MR11_9ACTN</name>
<accession>A0ABV5MR11</accession>
<proteinExistence type="predicted"/>
<dbReference type="RefSeq" id="WP_223104516.1">
    <property type="nucleotide sequence ID" value="NZ_CP061913.1"/>
</dbReference>
<gene>
    <name evidence="1" type="ORF">ACFFTR_50255</name>
</gene>
<protein>
    <submittedName>
        <fullName evidence="1">Uncharacterized protein</fullName>
    </submittedName>
</protein>
<evidence type="ECO:0000313" key="1">
    <source>
        <dbReference type="EMBL" id="MFB9451298.1"/>
    </source>
</evidence>